<organism evidence="1 2">
    <name type="scientific">Escherichia phage Seurat</name>
    <dbReference type="NCBI Taxonomy" id="1540098"/>
    <lineage>
        <taxon>Viruses</taxon>
        <taxon>Duplodnaviria</taxon>
        <taxon>Heunggongvirae</taxon>
        <taxon>Uroviricota</taxon>
        <taxon>Caudoviricetes</taxon>
        <taxon>Queuovirinae</taxon>
        <taxon>Seuratvirus</taxon>
        <taxon>Seuratvirus seurat</taxon>
    </lineage>
</organism>
<accession>A0A0A0RQK3</accession>
<sequence>MATKLIGKGAFTKAYLLDSGRVLLKSCDPIKECMAWGWFPEHELFPHVTMIDTGVYEMDYYPRVRSLKSSLQPEQYALYKQLRSLCAGLEMPRNTYDNYSYLYDAFSNSDLAQDIKDVLLEALDACANIGPQMWFEISPRNVAVKDGKLVLLDVFFCTQALKNIRNS</sequence>
<dbReference type="OrthoDB" id="20112at10239"/>
<dbReference type="GeneID" id="24608677"/>
<keyword evidence="2" id="KW-1185">Reference proteome</keyword>
<dbReference type="EMBL" id="KM236243">
    <property type="protein sequence ID" value="AIW03929.1"/>
    <property type="molecule type" value="Genomic_DNA"/>
</dbReference>
<protein>
    <submittedName>
        <fullName evidence="1">Uncharacterized protein</fullName>
    </submittedName>
</protein>
<dbReference type="RefSeq" id="YP_009152010.1">
    <property type="nucleotide sequence ID" value="NC_027378.1"/>
</dbReference>
<evidence type="ECO:0000313" key="1">
    <source>
        <dbReference type="EMBL" id="AIW03929.1"/>
    </source>
</evidence>
<gene>
    <name evidence="1" type="ORF">CPT_Seurat66</name>
</gene>
<name>A0A0A0RQK3_9CAUD</name>
<proteinExistence type="predicted"/>
<dbReference type="KEGG" id="vg:24608677"/>
<reference evidence="1 2" key="1">
    <citation type="submission" date="2014-07" db="EMBL/GenBank/DDBJ databases">
        <title>The Complete Genome of Enterotoxigenic Escherichia coli Siphophage Seurat.</title>
        <authorList>
            <person name="Doan D.P."/>
            <person name="Lessor L.E."/>
            <person name="Hernandez A.C."/>
            <person name="Everett G.F.K."/>
        </authorList>
    </citation>
    <scope>NUCLEOTIDE SEQUENCE [LARGE SCALE GENOMIC DNA]</scope>
</reference>
<dbReference type="Proteomes" id="UP000030205">
    <property type="component" value="Segment"/>
</dbReference>
<evidence type="ECO:0000313" key="2">
    <source>
        <dbReference type="Proteomes" id="UP000030205"/>
    </source>
</evidence>